<proteinExistence type="predicted"/>
<accession>A0A2T4C872</accession>
<name>A0A2T4C872_TRILO</name>
<keyword evidence="2" id="KW-1185">Reference proteome</keyword>
<evidence type="ECO:0000313" key="1">
    <source>
        <dbReference type="EMBL" id="PTB77766.1"/>
    </source>
</evidence>
<evidence type="ECO:0000313" key="2">
    <source>
        <dbReference type="Proteomes" id="UP000240760"/>
    </source>
</evidence>
<dbReference type="EMBL" id="KZ679130">
    <property type="protein sequence ID" value="PTB77766.1"/>
    <property type="molecule type" value="Genomic_DNA"/>
</dbReference>
<gene>
    <name evidence="1" type="ORF">M440DRAFT_1223240</name>
</gene>
<protein>
    <submittedName>
        <fullName evidence="1">Uncharacterized protein</fullName>
    </submittedName>
</protein>
<organism evidence="1 2">
    <name type="scientific">Trichoderma longibrachiatum ATCC 18648</name>
    <dbReference type="NCBI Taxonomy" id="983965"/>
    <lineage>
        <taxon>Eukaryota</taxon>
        <taxon>Fungi</taxon>
        <taxon>Dikarya</taxon>
        <taxon>Ascomycota</taxon>
        <taxon>Pezizomycotina</taxon>
        <taxon>Sordariomycetes</taxon>
        <taxon>Hypocreomycetidae</taxon>
        <taxon>Hypocreales</taxon>
        <taxon>Hypocreaceae</taxon>
        <taxon>Trichoderma</taxon>
    </lineage>
</organism>
<dbReference type="AlphaFoldDB" id="A0A2T4C872"/>
<dbReference type="Proteomes" id="UP000240760">
    <property type="component" value="Unassembled WGS sequence"/>
</dbReference>
<sequence>MGLQLRRRTSLCVCACGVKELVCSWPESSLSVPHIITTSSREFLGYRAWERQRGNRRRLSPDPRLVLLSCSEARPLRPPAPPRCSGIAMFGRW</sequence>
<reference evidence="1 2" key="1">
    <citation type="submission" date="2016-07" db="EMBL/GenBank/DDBJ databases">
        <title>Multiple horizontal gene transfer events from other fungi enriched the ability of initially mycotrophic Trichoderma (Ascomycota) to feed on dead plant biomass.</title>
        <authorList>
            <consortium name="DOE Joint Genome Institute"/>
            <person name="Aerts A."/>
            <person name="Atanasova L."/>
            <person name="Chenthamara K."/>
            <person name="Zhang J."/>
            <person name="Grujic M."/>
            <person name="Henrissat B."/>
            <person name="Kuo A."/>
            <person name="Salamov A."/>
            <person name="Lipzen A."/>
            <person name="Labutti K."/>
            <person name="Barry K."/>
            <person name="Miao Y."/>
            <person name="Rahimi M.J."/>
            <person name="Shen Q."/>
            <person name="Grigoriev I.V."/>
            <person name="Kubicek C.P."/>
            <person name="Druzhinina I.S."/>
        </authorList>
    </citation>
    <scope>NUCLEOTIDE SEQUENCE [LARGE SCALE GENOMIC DNA]</scope>
    <source>
        <strain evidence="1 2">ATCC 18648</strain>
    </source>
</reference>